<dbReference type="EMBL" id="FOHO01000012">
    <property type="protein sequence ID" value="SET86133.1"/>
    <property type="molecule type" value="Genomic_DNA"/>
</dbReference>
<dbReference type="RefSeq" id="WP_090736538.1">
    <property type="nucleotide sequence ID" value="NZ_FOHO01000012.1"/>
</dbReference>
<dbReference type="Proteomes" id="UP000199180">
    <property type="component" value="Unassembled WGS sequence"/>
</dbReference>
<dbReference type="AlphaFoldDB" id="A0A1I0HPW6"/>
<evidence type="ECO:0000256" key="2">
    <source>
        <dbReference type="ARBA" id="ARBA00022729"/>
    </source>
</evidence>
<proteinExistence type="inferred from homology"/>
<sequence>MPRFPALAASAMFGFCALCSAASAEITPSVSPTDDRVRTVVFTERQVYRIDTKVLTATTIEFGPGEEIINVALGDNVGFTYGQLGDNSLAVKPTQTGVRTNMSVATSRGTYVFEMIEGARRPMYLVEFAYPKSGAATRSAIRGPSPNSRTYYVTQASRATGFMPARIWDDGTKTYMQFSQNAAMPAAFRADGNGREYSVQTKIENGVMIIPSVQDRWVLRLGATVICIWSDRLSAALAKQGKG</sequence>
<dbReference type="InterPro" id="IPR033645">
    <property type="entry name" value="VirB9/CagX/TrbG_C"/>
</dbReference>
<evidence type="ECO:0000313" key="4">
    <source>
        <dbReference type="EMBL" id="SET86133.1"/>
    </source>
</evidence>
<dbReference type="CDD" id="cd06911">
    <property type="entry name" value="VirB9_CagX_TrbG"/>
    <property type="match status" value="1"/>
</dbReference>
<name>A0A1I0HPW6_9RHOB</name>
<keyword evidence="5" id="KW-1185">Reference proteome</keyword>
<evidence type="ECO:0000256" key="3">
    <source>
        <dbReference type="SAM" id="SignalP"/>
    </source>
</evidence>
<gene>
    <name evidence="4" type="ORF">SAMN04489858_11266</name>
</gene>
<evidence type="ECO:0000256" key="1">
    <source>
        <dbReference type="ARBA" id="ARBA00006135"/>
    </source>
</evidence>
<dbReference type="STRING" id="364199.SAMN04489858_11266"/>
<keyword evidence="2 3" id="KW-0732">Signal</keyword>
<dbReference type="Gene3D" id="2.60.40.2500">
    <property type="match status" value="1"/>
</dbReference>
<feature type="chain" id="PRO_5011703892" evidence="3">
    <location>
        <begin position="25"/>
        <end position="243"/>
    </location>
</feature>
<evidence type="ECO:0000313" key="5">
    <source>
        <dbReference type="Proteomes" id="UP000199180"/>
    </source>
</evidence>
<dbReference type="InterPro" id="IPR038161">
    <property type="entry name" value="VirB9/CagX/TrbG_C_sf"/>
</dbReference>
<accession>A0A1I0HPW6</accession>
<protein>
    <submittedName>
        <fullName evidence="4">Type IV secretion system protein VirB9</fullName>
    </submittedName>
</protein>
<dbReference type="InterPro" id="IPR010258">
    <property type="entry name" value="Conjugal_tfr_TrbG/VirB9/CagX"/>
</dbReference>
<dbReference type="OrthoDB" id="9815808at2"/>
<comment type="similarity">
    <text evidence="1">Belongs to the TrbG/VirB9 family.</text>
</comment>
<feature type="signal peptide" evidence="3">
    <location>
        <begin position="1"/>
        <end position="24"/>
    </location>
</feature>
<dbReference type="Pfam" id="PF03524">
    <property type="entry name" value="CagX"/>
    <property type="match status" value="1"/>
</dbReference>
<organism evidence="4 5">
    <name type="scientific">Paracoccus homiensis</name>
    <dbReference type="NCBI Taxonomy" id="364199"/>
    <lineage>
        <taxon>Bacteria</taxon>
        <taxon>Pseudomonadati</taxon>
        <taxon>Pseudomonadota</taxon>
        <taxon>Alphaproteobacteria</taxon>
        <taxon>Rhodobacterales</taxon>
        <taxon>Paracoccaceae</taxon>
        <taxon>Paracoccus</taxon>
    </lineage>
</organism>
<reference evidence="4 5" key="1">
    <citation type="submission" date="2016-10" db="EMBL/GenBank/DDBJ databases">
        <authorList>
            <person name="de Groot N.N."/>
        </authorList>
    </citation>
    <scope>NUCLEOTIDE SEQUENCE [LARGE SCALE GENOMIC DNA]</scope>
    <source>
        <strain evidence="4 5">DSM 17862</strain>
    </source>
</reference>